<organism evidence="2 3">
    <name type="scientific">Georhizobium profundi</name>
    <dbReference type="NCBI Taxonomy" id="2341112"/>
    <lineage>
        <taxon>Bacteria</taxon>
        <taxon>Pseudomonadati</taxon>
        <taxon>Pseudomonadota</taxon>
        <taxon>Alphaproteobacteria</taxon>
        <taxon>Hyphomicrobiales</taxon>
        <taxon>Rhizobiaceae</taxon>
        <taxon>Georhizobium</taxon>
    </lineage>
</organism>
<dbReference type="KEGG" id="abaw:D5400_03790"/>
<accession>A0A3S9B0M1</accession>
<dbReference type="EMBL" id="CP032509">
    <property type="protein sequence ID" value="AZN70514.1"/>
    <property type="molecule type" value="Genomic_DNA"/>
</dbReference>
<keyword evidence="3" id="KW-1185">Reference proteome</keyword>
<protein>
    <submittedName>
        <fullName evidence="2">Uncharacterized protein</fullName>
    </submittedName>
</protein>
<evidence type="ECO:0000313" key="2">
    <source>
        <dbReference type="EMBL" id="AZN70514.1"/>
    </source>
</evidence>
<sequence>MTRPPGARPTGTRQAAIRRRQQRERQQAYRDEMREMRRPDRDDVARVWLWRSIRMAKKAKQEHRDWMYETILETLAGQGFD</sequence>
<evidence type="ECO:0000256" key="1">
    <source>
        <dbReference type="SAM" id="MobiDB-lite"/>
    </source>
</evidence>
<dbReference type="Proteomes" id="UP000268192">
    <property type="component" value="Chromosome"/>
</dbReference>
<feature type="compositionally biased region" description="Basic and acidic residues" evidence="1">
    <location>
        <begin position="23"/>
        <end position="36"/>
    </location>
</feature>
<evidence type="ECO:0000313" key="3">
    <source>
        <dbReference type="Proteomes" id="UP000268192"/>
    </source>
</evidence>
<feature type="region of interest" description="Disordered" evidence="1">
    <location>
        <begin position="1"/>
        <end position="36"/>
    </location>
</feature>
<gene>
    <name evidence="2" type="ORF">D5400_03790</name>
</gene>
<dbReference type="RefSeq" id="WP_126007796.1">
    <property type="nucleotide sequence ID" value="NZ_CP032509.1"/>
</dbReference>
<dbReference type="AlphaFoldDB" id="A0A3S9B0M1"/>
<proteinExistence type="predicted"/>
<dbReference type="OrthoDB" id="8303433at2"/>
<reference evidence="2 3" key="1">
    <citation type="submission" date="2018-09" db="EMBL/GenBank/DDBJ databases">
        <title>Marinorhizobium profundi gen. nov., sp. nov., isolated from a deep-sea sediment sample from the New Britain Trench and proposal of Marinorhizobiaceae fam. nov. in the order Rhizobiales of the class Alphaproteobacteria.</title>
        <authorList>
            <person name="Cao J."/>
        </authorList>
    </citation>
    <scope>NUCLEOTIDE SEQUENCE [LARGE SCALE GENOMIC DNA]</scope>
    <source>
        <strain evidence="2 3">WS11</strain>
    </source>
</reference>
<name>A0A3S9B0M1_9HYPH</name>